<reference evidence="2 3" key="1">
    <citation type="journal article" date="2014" name="BMC Genomics">
        <title>Comparative genomics of the major fungal agents of human and animal Sporotrichosis: Sporothrix schenckii and Sporothrix brasiliensis.</title>
        <authorList>
            <person name="Teixeira M.M."/>
            <person name="de Almeida L.G."/>
            <person name="Kubitschek-Barreira P."/>
            <person name="Alves F.L."/>
            <person name="Kioshima E.S."/>
            <person name="Abadio A.K."/>
            <person name="Fernandes L."/>
            <person name="Derengowski L.S."/>
            <person name="Ferreira K.S."/>
            <person name="Souza R.C."/>
            <person name="Ruiz J.C."/>
            <person name="de Andrade N.C."/>
            <person name="Paes H.C."/>
            <person name="Nicola A.M."/>
            <person name="Albuquerque P."/>
            <person name="Gerber A.L."/>
            <person name="Martins V.P."/>
            <person name="Peconick L.D."/>
            <person name="Neto A.V."/>
            <person name="Chaucanez C.B."/>
            <person name="Silva P.A."/>
            <person name="Cunha O.L."/>
            <person name="de Oliveira F.F."/>
            <person name="dos Santos T.C."/>
            <person name="Barros A.L."/>
            <person name="Soares M.A."/>
            <person name="de Oliveira L.M."/>
            <person name="Marini M.M."/>
            <person name="Villalobos-Duno H."/>
            <person name="Cunha M.M."/>
            <person name="de Hoog S."/>
            <person name="da Silveira J.F."/>
            <person name="Henrissat B."/>
            <person name="Nino-Vega G.A."/>
            <person name="Cisalpino P.S."/>
            <person name="Mora-Montes H.M."/>
            <person name="Almeida S.R."/>
            <person name="Stajich J.E."/>
            <person name="Lopes-Bezerra L.M."/>
            <person name="Vasconcelos A.T."/>
            <person name="Felipe M.S."/>
        </authorList>
    </citation>
    <scope>NUCLEOTIDE SEQUENCE [LARGE SCALE GENOMIC DNA]</scope>
    <source>
        <strain evidence="2 3">5110</strain>
    </source>
</reference>
<dbReference type="EMBL" id="AWTV01000006">
    <property type="protein sequence ID" value="KIH92226.1"/>
    <property type="molecule type" value="Genomic_DNA"/>
</dbReference>
<gene>
    <name evidence="2" type="ORF">SPBR_09148</name>
</gene>
<keyword evidence="3" id="KW-1185">Reference proteome</keyword>
<evidence type="ECO:0000313" key="2">
    <source>
        <dbReference type="EMBL" id="KIH92226.1"/>
    </source>
</evidence>
<organism evidence="2 3">
    <name type="scientific">Sporothrix brasiliensis 5110</name>
    <dbReference type="NCBI Taxonomy" id="1398154"/>
    <lineage>
        <taxon>Eukaryota</taxon>
        <taxon>Fungi</taxon>
        <taxon>Dikarya</taxon>
        <taxon>Ascomycota</taxon>
        <taxon>Pezizomycotina</taxon>
        <taxon>Sordariomycetes</taxon>
        <taxon>Sordariomycetidae</taxon>
        <taxon>Ophiostomatales</taxon>
        <taxon>Ophiostomataceae</taxon>
        <taxon>Sporothrix</taxon>
    </lineage>
</organism>
<proteinExistence type="predicted"/>
<dbReference type="OrthoDB" id="68575at2759"/>
<dbReference type="RefSeq" id="XP_040620236.1">
    <property type="nucleotide sequence ID" value="XM_040767274.1"/>
</dbReference>
<dbReference type="VEuPathDB" id="FungiDB:SPBR_09148"/>
<name>A0A0C2IT50_9PEZI</name>
<dbReference type="GeneID" id="63682195"/>
<dbReference type="Proteomes" id="UP000031575">
    <property type="component" value="Unassembled WGS sequence"/>
</dbReference>
<dbReference type="HOGENOM" id="CLU_2544086_0_0_1"/>
<evidence type="ECO:0000256" key="1">
    <source>
        <dbReference type="SAM" id="MobiDB-lite"/>
    </source>
</evidence>
<evidence type="ECO:0000313" key="3">
    <source>
        <dbReference type="Proteomes" id="UP000031575"/>
    </source>
</evidence>
<sequence>MAIGPTNPDLAPFGADKTERHGREAQSLAKLVVEQLASAGTIPATNDEELNIVSWLSYGPMDLRTTKENLQAGFIQDLYALST</sequence>
<protein>
    <submittedName>
        <fullName evidence="2">Uncharacterized protein</fullName>
    </submittedName>
</protein>
<comment type="caution">
    <text evidence="2">The sequence shown here is derived from an EMBL/GenBank/DDBJ whole genome shotgun (WGS) entry which is preliminary data.</text>
</comment>
<accession>A0A0C2IT50</accession>
<feature type="region of interest" description="Disordered" evidence="1">
    <location>
        <begin position="1"/>
        <end position="22"/>
    </location>
</feature>
<dbReference type="AlphaFoldDB" id="A0A0C2IT50"/>